<evidence type="ECO:0000256" key="1">
    <source>
        <dbReference type="ARBA" id="ARBA00022884"/>
    </source>
</evidence>
<feature type="compositionally biased region" description="Polar residues" evidence="3">
    <location>
        <begin position="38"/>
        <end position="52"/>
    </location>
</feature>
<feature type="region of interest" description="Disordered" evidence="3">
    <location>
        <begin position="522"/>
        <end position="560"/>
    </location>
</feature>
<proteinExistence type="predicted"/>
<name>A0A067QAY6_9AGAM</name>
<dbReference type="GO" id="GO:0003723">
    <property type="term" value="F:RNA binding"/>
    <property type="evidence" value="ECO:0007669"/>
    <property type="project" value="UniProtKB-UniRule"/>
</dbReference>
<dbReference type="PROSITE" id="PS50102">
    <property type="entry name" value="RRM"/>
    <property type="match status" value="2"/>
</dbReference>
<dbReference type="InterPro" id="IPR035979">
    <property type="entry name" value="RBD_domain_sf"/>
</dbReference>
<gene>
    <name evidence="5" type="ORF">JAAARDRAFT_374278</name>
</gene>
<evidence type="ECO:0000256" key="3">
    <source>
        <dbReference type="SAM" id="MobiDB-lite"/>
    </source>
</evidence>
<feature type="domain" description="RRM" evidence="4">
    <location>
        <begin position="605"/>
        <end position="685"/>
    </location>
</feature>
<dbReference type="InterPro" id="IPR012677">
    <property type="entry name" value="Nucleotide-bd_a/b_plait_sf"/>
</dbReference>
<keyword evidence="6" id="KW-1185">Reference proteome</keyword>
<evidence type="ECO:0000256" key="2">
    <source>
        <dbReference type="PROSITE-ProRule" id="PRU00176"/>
    </source>
</evidence>
<feature type="compositionally biased region" description="Polar residues" evidence="3">
    <location>
        <begin position="792"/>
        <end position="807"/>
    </location>
</feature>
<accession>A0A067QAY6</accession>
<reference evidence="6" key="1">
    <citation type="journal article" date="2014" name="Proc. Natl. Acad. Sci. U.S.A.">
        <title>Extensive sampling of basidiomycete genomes demonstrates inadequacy of the white-rot/brown-rot paradigm for wood decay fungi.</title>
        <authorList>
            <person name="Riley R."/>
            <person name="Salamov A.A."/>
            <person name="Brown D.W."/>
            <person name="Nagy L.G."/>
            <person name="Floudas D."/>
            <person name="Held B.W."/>
            <person name="Levasseur A."/>
            <person name="Lombard V."/>
            <person name="Morin E."/>
            <person name="Otillar R."/>
            <person name="Lindquist E.A."/>
            <person name="Sun H."/>
            <person name="LaButti K.M."/>
            <person name="Schmutz J."/>
            <person name="Jabbour D."/>
            <person name="Luo H."/>
            <person name="Baker S.E."/>
            <person name="Pisabarro A.G."/>
            <person name="Walton J.D."/>
            <person name="Blanchette R.A."/>
            <person name="Henrissat B."/>
            <person name="Martin F."/>
            <person name="Cullen D."/>
            <person name="Hibbett D.S."/>
            <person name="Grigoriev I.V."/>
        </authorList>
    </citation>
    <scope>NUCLEOTIDE SEQUENCE [LARGE SCALE GENOMIC DNA]</scope>
    <source>
        <strain evidence="6">MUCL 33604</strain>
    </source>
</reference>
<organism evidence="5 6">
    <name type="scientific">Jaapia argillacea MUCL 33604</name>
    <dbReference type="NCBI Taxonomy" id="933084"/>
    <lineage>
        <taxon>Eukaryota</taxon>
        <taxon>Fungi</taxon>
        <taxon>Dikarya</taxon>
        <taxon>Basidiomycota</taxon>
        <taxon>Agaricomycotina</taxon>
        <taxon>Agaricomycetes</taxon>
        <taxon>Agaricomycetidae</taxon>
        <taxon>Jaapiales</taxon>
        <taxon>Jaapiaceae</taxon>
        <taxon>Jaapia</taxon>
    </lineage>
</organism>
<feature type="compositionally biased region" description="Polar residues" evidence="3">
    <location>
        <begin position="1"/>
        <end position="10"/>
    </location>
</feature>
<feature type="domain" description="RRM" evidence="4">
    <location>
        <begin position="65"/>
        <end position="147"/>
    </location>
</feature>
<dbReference type="STRING" id="933084.A0A067QAY6"/>
<feature type="compositionally biased region" description="Low complexity" evidence="3">
    <location>
        <begin position="1012"/>
        <end position="1031"/>
    </location>
</feature>
<feature type="region of interest" description="Disordered" evidence="3">
    <location>
        <begin position="355"/>
        <end position="412"/>
    </location>
</feature>
<dbReference type="EMBL" id="KL197710">
    <property type="protein sequence ID" value="KDQ63315.1"/>
    <property type="molecule type" value="Genomic_DNA"/>
</dbReference>
<dbReference type="Gene3D" id="3.30.70.330">
    <property type="match status" value="2"/>
</dbReference>
<keyword evidence="1 2" id="KW-0694">RNA-binding</keyword>
<evidence type="ECO:0000259" key="4">
    <source>
        <dbReference type="PROSITE" id="PS50102"/>
    </source>
</evidence>
<feature type="region of interest" description="Disordered" evidence="3">
    <location>
        <begin position="1"/>
        <end position="61"/>
    </location>
</feature>
<dbReference type="HOGENOM" id="CLU_009048_0_0_1"/>
<dbReference type="Proteomes" id="UP000027265">
    <property type="component" value="Unassembled WGS sequence"/>
</dbReference>
<dbReference type="InParanoid" id="A0A067QAY6"/>
<evidence type="ECO:0000313" key="6">
    <source>
        <dbReference type="Proteomes" id="UP000027265"/>
    </source>
</evidence>
<dbReference type="OrthoDB" id="410044at2759"/>
<dbReference type="SMART" id="SM00360">
    <property type="entry name" value="RRM"/>
    <property type="match status" value="2"/>
</dbReference>
<dbReference type="InterPro" id="IPR000504">
    <property type="entry name" value="RRM_dom"/>
</dbReference>
<evidence type="ECO:0000313" key="5">
    <source>
        <dbReference type="EMBL" id="KDQ63315.1"/>
    </source>
</evidence>
<sequence>MPYKPSTTKPRSWGTRFDSLGPSPPASPPTQEVAGDHQASTPPVLQGQPTTPETKRGDERMPHDASIFVGSLPVNVDQHELRSMLSNHLSKHGDIKNVKVVRDGKGSVCAFVQCETASAAANLIHTLQSVPQEPFFGRYLRYERARAFRTLLISYRVPSQVPATLSPHGEAEARSTPDESTLPPIHLPGAMRLWKPLGAKFFNIQYDDDARHCGKHSSSDDPFGGSGVLFSPLSYEAVELHRVAEAFGSVEHFGAYRRDFALNVMKDADSYNGFPYPHNSVRSSKMDPGCWEIKWNHRDDCVNALMTLRRVPYLTVTWAHQPNHVAHDPQFSPTVLQGSRIPQSTAPYPFHAQLHPLEMSPGASTGHTRAHSRRIASQAPPRLRSSTSSSDGTVLSLPSPRHPPGSASDLRKLATGTGFASHAFSPTEHRRMSLPMLMGRGPQGELSGPMSAVDIGDLVSPRAVDWSEQDLPPLSDDAEALLSGNGIWGSKERPGVLRTDTLQPSVDLVPMRLPLRLAHQQISSGGSVGSEDDPQSSLPTTPEFDSISITPKTPGYSIPQTPLSDSLELSTPQVGSRDSTHFGSFSSVGSFEESKLVREREVDPTTIFVGGLEMYGPNAWDEQKVRTLFTRFGGIEDVKFVRPLNKKASFAFVRFNNTDAPARAVLEEHNRVYEGRHIRVQLRDIHPSARSPGLFRFGGRGRGRYQHSSSSRSFGSFGSLSTSSSLGLSVTPMMPNGQVVYEVGVPLAVSNPSLGASSDQGSGVFSRSHRTEGHLQCKVIAGHGSGAFATTSEVQFPTIQPSTSQPYATERRCFPDSSSSSSLTPPPSSSGSSVSSAGQMHPYPMQAMGYYPPHPWMMFGHPYPYPYAPNYSGFVMPGQQPPQPYAVGPTSEWSAQNHASNNPWVSSSGAYKVSHFKFFDIVSDPSQTSPSIPGIPSLPTAISAKQTSLNSSRFNPRTFPSSTGYLWGRRIPKSPPRWIRKFRRRKPRHSGHQFGHRTRSRCPIRTTFPSILNKPPTTTTELLPRTGVDGL</sequence>
<feature type="region of interest" description="Disordered" evidence="3">
    <location>
        <begin position="1007"/>
        <end position="1031"/>
    </location>
</feature>
<protein>
    <recommendedName>
        <fullName evidence="4">RRM domain-containing protein</fullName>
    </recommendedName>
</protein>
<dbReference type="PANTHER" id="PTHR10352">
    <property type="entry name" value="EUKARYOTIC TRANSLATION INITIATION FACTOR 3 SUBUNIT G"/>
    <property type="match status" value="1"/>
</dbReference>
<feature type="region of interest" description="Disordered" evidence="3">
    <location>
        <begin position="792"/>
        <end position="838"/>
    </location>
</feature>
<dbReference type="Pfam" id="PF00076">
    <property type="entry name" value="RRM_1"/>
    <property type="match status" value="2"/>
</dbReference>
<dbReference type="AlphaFoldDB" id="A0A067QAY6"/>
<dbReference type="SUPFAM" id="SSF54928">
    <property type="entry name" value="RNA-binding domain, RBD"/>
    <property type="match status" value="2"/>
</dbReference>
<feature type="compositionally biased region" description="Low complexity" evidence="3">
    <location>
        <begin position="815"/>
        <end position="836"/>
    </location>
</feature>